<dbReference type="PROSITE" id="PS51257">
    <property type="entry name" value="PROKAR_LIPOPROTEIN"/>
    <property type="match status" value="1"/>
</dbReference>
<evidence type="ECO:0000256" key="1">
    <source>
        <dbReference type="ARBA" id="ARBA00022670"/>
    </source>
</evidence>
<comment type="caution">
    <text evidence="9">The sequence shown here is derived from an EMBL/GenBank/DDBJ whole genome shotgun (WGS) entry which is preliminary data.</text>
</comment>
<keyword evidence="10" id="KW-1185">Reference proteome</keyword>
<dbReference type="GO" id="GO:0051603">
    <property type="term" value="P:proteolysis involved in protein catabolic process"/>
    <property type="evidence" value="ECO:0007669"/>
    <property type="project" value="TreeGrafter"/>
</dbReference>
<dbReference type="Pfam" id="PF01435">
    <property type="entry name" value="Peptidase_M48"/>
    <property type="match status" value="1"/>
</dbReference>
<gene>
    <name evidence="9" type="ORF">R2601_13769</name>
</gene>
<evidence type="ECO:0000256" key="3">
    <source>
        <dbReference type="ARBA" id="ARBA00022801"/>
    </source>
</evidence>
<protein>
    <recommendedName>
        <fullName evidence="8">Peptidase M48 domain-containing protein</fullName>
    </recommendedName>
</protein>
<evidence type="ECO:0000256" key="5">
    <source>
        <dbReference type="ARBA" id="ARBA00023049"/>
    </source>
</evidence>
<dbReference type="GO" id="GO:0046872">
    <property type="term" value="F:metal ion binding"/>
    <property type="evidence" value="ECO:0007669"/>
    <property type="project" value="UniProtKB-KW"/>
</dbReference>
<dbReference type="Gene3D" id="3.30.2010.10">
    <property type="entry name" value="Metalloproteases ('zincins'), catalytic domain"/>
    <property type="match status" value="1"/>
</dbReference>
<keyword evidence="1 6" id="KW-0645">Protease</keyword>
<dbReference type="HOGENOM" id="CLU_068663_0_0_5"/>
<evidence type="ECO:0000259" key="8">
    <source>
        <dbReference type="Pfam" id="PF01435"/>
    </source>
</evidence>
<organism evidence="9 10">
    <name type="scientific">Salipiger bermudensis (strain DSM 26914 / JCM 13377 / KCTC 12554 / HTCC2601)</name>
    <name type="common">Pelagibaca bermudensis</name>
    <dbReference type="NCBI Taxonomy" id="314265"/>
    <lineage>
        <taxon>Bacteria</taxon>
        <taxon>Pseudomonadati</taxon>
        <taxon>Pseudomonadota</taxon>
        <taxon>Alphaproteobacteria</taxon>
        <taxon>Rhodobacterales</taxon>
        <taxon>Roseobacteraceae</taxon>
        <taxon>Salipiger</taxon>
    </lineage>
</organism>
<evidence type="ECO:0000256" key="6">
    <source>
        <dbReference type="RuleBase" id="RU003983"/>
    </source>
</evidence>
<keyword evidence="7" id="KW-0732">Signal</keyword>
<dbReference type="RefSeq" id="WP_007795108.1">
    <property type="nucleotide sequence ID" value="NZ_DS022276.1"/>
</dbReference>
<evidence type="ECO:0000313" key="10">
    <source>
        <dbReference type="Proteomes" id="UP000006230"/>
    </source>
</evidence>
<dbReference type="CDD" id="cd07324">
    <property type="entry name" value="M48C_Oma1-like"/>
    <property type="match status" value="1"/>
</dbReference>
<comment type="cofactor">
    <cofactor evidence="6">
        <name>Zn(2+)</name>
        <dbReference type="ChEBI" id="CHEBI:29105"/>
    </cofactor>
    <text evidence="6">Binds 1 zinc ion per subunit.</text>
</comment>
<dbReference type="eggNOG" id="COG4783">
    <property type="taxonomic scope" value="Bacteria"/>
</dbReference>
<keyword evidence="4 6" id="KW-0862">Zinc</keyword>
<keyword evidence="2" id="KW-0479">Metal-binding</keyword>
<dbReference type="AlphaFoldDB" id="Q0FRG0"/>
<dbReference type="InterPro" id="IPR051156">
    <property type="entry name" value="Mito/Outer_Membr_Metalloprot"/>
</dbReference>
<comment type="similarity">
    <text evidence="6">Belongs to the peptidase M48 family.</text>
</comment>
<dbReference type="InterPro" id="IPR001915">
    <property type="entry name" value="Peptidase_M48"/>
</dbReference>
<name>Q0FRG0_SALBH</name>
<feature type="domain" description="Peptidase M48" evidence="8">
    <location>
        <begin position="44"/>
        <end position="225"/>
    </location>
</feature>
<dbReference type="GO" id="GO:0016020">
    <property type="term" value="C:membrane"/>
    <property type="evidence" value="ECO:0007669"/>
    <property type="project" value="TreeGrafter"/>
</dbReference>
<sequence>MILRRLLPALLFLLAACEVAPVTMSPEQAATRAEAERATRQFVDVASRIEPIAEAECRRSAPRLNCDYLIVVDDRPGQEANAFQTLDRQGRPIIAFNLALIASVENADELAFVMGHEASHHILGHLARVEEDAAIGAIIFSGLAEMSGADAATVRSAEEFGASVGARSFSKEYELEADQLGTILTMRAGYDPVLGAEFFMRIPDPGEKFLGSHPPNAARIAIVRRTAAAYATN</sequence>
<evidence type="ECO:0000256" key="4">
    <source>
        <dbReference type="ARBA" id="ARBA00022833"/>
    </source>
</evidence>
<feature type="chain" id="PRO_5004171800" description="Peptidase M48 domain-containing protein" evidence="7">
    <location>
        <begin position="21"/>
        <end position="233"/>
    </location>
</feature>
<dbReference type="STRING" id="314265.R2601_13769"/>
<dbReference type="Proteomes" id="UP000006230">
    <property type="component" value="Unassembled WGS sequence"/>
</dbReference>
<reference evidence="9 10" key="1">
    <citation type="journal article" date="2010" name="J. Bacteriol.">
        <title>Genome sequences of Pelagibaca bermudensis HTCC2601T and Maritimibacter alkaliphilus HTCC2654T, the type strains of two marine Roseobacter genera.</title>
        <authorList>
            <person name="Thrash J.C."/>
            <person name="Cho J.C."/>
            <person name="Ferriera S."/>
            <person name="Johnson J."/>
            <person name="Vergin K.L."/>
            <person name="Giovannoni S.J."/>
        </authorList>
    </citation>
    <scope>NUCLEOTIDE SEQUENCE [LARGE SCALE GENOMIC DNA]</scope>
    <source>
        <strain evidence="10">DSM 26914 / JCM 13377 / KCTC 12554 / HTCC2601</strain>
    </source>
</reference>
<dbReference type="GO" id="GO:0004222">
    <property type="term" value="F:metalloendopeptidase activity"/>
    <property type="evidence" value="ECO:0007669"/>
    <property type="project" value="InterPro"/>
</dbReference>
<proteinExistence type="inferred from homology"/>
<dbReference type="PANTHER" id="PTHR22726">
    <property type="entry name" value="METALLOENDOPEPTIDASE OMA1"/>
    <property type="match status" value="1"/>
</dbReference>
<evidence type="ECO:0000313" key="9">
    <source>
        <dbReference type="EMBL" id="EAU46894.1"/>
    </source>
</evidence>
<dbReference type="GeneID" id="92503841"/>
<evidence type="ECO:0000256" key="2">
    <source>
        <dbReference type="ARBA" id="ARBA00022723"/>
    </source>
</evidence>
<evidence type="ECO:0000256" key="7">
    <source>
        <dbReference type="SAM" id="SignalP"/>
    </source>
</evidence>
<accession>Q0FRG0</accession>
<keyword evidence="3 6" id="KW-0378">Hydrolase</keyword>
<feature type="signal peptide" evidence="7">
    <location>
        <begin position="1"/>
        <end position="20"/>
    </location>
</feature>
<dbReference type="PANTHER" id="PTHR22726:SF1">
    <property type="entry name" value="METALLOENDOPEPTIDASE OMA1, MITOCHONDRIAL"/>
    <property type="match status" value="1"/>
</dbReference>
<dbReference type="EMBL" id="AATQ01000011">
    <property type="protein sequence ID" value="EAU46894.1"/>
    <property type="molecule type" value="Genomic_DNA"/>
</dbReference>
<keyword evidence="5 6" id="KW-0482">Metalloprotease</keyword>